<dbReference type="PRINTS" id="PR00320">
    <property type="entry name" value="GPROTEINBRPT"/>
</dbReference>
<dbReference type="InterPro" id="IPR019775">
    <property type="entry name" value="WD40_repeat_CS"/>
</dbReference>
<evidence type="ECO:0000256" key="2">
    <source>
        <dbReference type="ARBA" id="ARBA00022737"/>
    </source>
</evidence>
<dbReference type="Pfam" id="PF00400">
    <property type="entry name" value="WD40"/>
    <property type="match status" value="4"/>
</dbReference>
<dbReference type="PANTHER" id="PTHR19856:SF0">
    <property type="entry name" value="WD REPEAT-CONTAINING PROTEIN 1"/>
    <property type="match status" value="1"/>
</dbReference>
<dbReference type="SUPFAM" id="SSF50978">
    <property type="entry name" value="WD40 repeat-like"/>
    <property type="match status" value="1"/>
</dbReference>
<dbReference type="Gene3D" id="2.130.10.10">
    <property type="entry name" value="YVTN repeat-like/Quinoprotein amine dehydrogenase"/>
    <property type="match status" value="2"/>
</dbReference>
<gene>
    <name evidence="4" type="ORF">KCU98_g22528</name>
</gene>
<dbReference type="InterPro" id="IPR020472">
    <property type="entry name" value="WD40_PAC1"/>
</dbReference>
<evidence type="ECO:0000256" key="3">
    <source>
        <dbReference type="PROSITE-ProRule" id="PRU00221"/>
    </source>
</evidence>
<keyword evidence="1 3" id="KW-0853">WD repeat</keyword>
<dbReference type="GO" id="GO:0030864">
    <property type="term" value="C:cortical actin cytoskeleton"/>
    <property type="evidence" value="ECO:0007669"/>
    <property type="project" value="TreeGrafter"/>
</dbReference>
<feature type="non-terminal residue" evidence="4">
    <location>
        <position position="1"/>
    </location>
</feature>
<organism evidence="4 5">
    <name type="scientific">Aureobasidium melanogenum</name>
    <name type="common">Aureobasidium pullulans var. melanogenum</name>
    <dbReference type="NCBI Taxonomy" id="46634"/>
    <lineage>
        <taxon>Eukaryota</taxon>
        <taxon>Fungi</taxon>
        <taxon>Dikarya</taxon>
        <taxon>Ascomycota</taxon>
        <taxon>Pezizomycotina</taxon>
        <taxon>Dothideomycetes</taxon>
        <taxon>Dothideomycetidae</taxon>
        <taxon>Dothideales</taxon>
        <taxon>Saccotheciaceae</taxon>
        <taxon>Aureobasidium</taxon>
    </lineage>
</organism>
<feature type="non-terminal residue" evidence="4">
    <location>
        <position position="294"/>
    </location>
</feature>
<dbReference type="PANTHER" id="PTHR19856">
    <property type="entry name" value="WD-REPEATCONTAINING PROTEIN WDR1"/>
    <property type="match status" value="1"/>
</dbReference>
<dbReference type="PROSITE" id="PS50082">
    <property type="entry name" value="WD_REPEATS_2"/>
    <property type="match status" value="3"/>
</dbReference>
<dbReference type="InterPro" id="IPR015943">
    <property type="entry name" value="WD40/YVTN_repeat-like_dom_sf"/>
</dbReference>
<proteinExistence type="predicted"/>
<protein>
    <submittedName>
        <fullName evidence="4">Tricorn protease domain 2-containing protein</fullName>
    </submittedName>
</protein>
<keyword evidence="5" id="KW-1185">Reference proteome</keyword>
<name>A0A9P8F0M5_AURME</name>
<dbReference type="AlphaFoldDB" id="A0A9P8F0M5"/>
<evidence type="ECO:0000256" key="1">
    <source>
        <dbReference type="ARBA" id="ARBA00022574"/>
    </source>
</evidence>
<evidence type="ECO:0000313" key="5">
    <source>
        <dbReference type="Proteomes" id="UP000729357"/>
    </source>
</evidence>
<dbReference type="Proteomes" id="UP000729357">
    <property type="component" value="Unassembled WGS sequence"/>
</dbReference>
<dbReference type="GO" id="GO:0008233">
    <property type="term" value="F:peptidase activity"/>
    <property type="evidence" value="ECO:0007669"/>
    <property type="project" value="UniProtKB-KW"/>
</dbReference>
<dbReference type="SMART" id="SM00320">
    <property type="entry name" value="WD40"/>
    <property type="match status" value="5"/>
</dbReference>
<reference evidence="4" key="1">
    <citation type="journal article" date="2021" name="J Fungi (Basel)">
        <title>Virulence traits and population genomics of the black yeast Aureobasidium melanogenum.</title>
        <authorList>
            <person name="Cernosa A."/>
            <person name="Sun X."/>
            <person name="Gostincar C."/>
            <person name="Fang C."/>
            <person name="Gunde-Cimerman N."/>
            <person name="Song Z."/>
        </authorList>
    </citation>
    <scope>NUCLEOTIDE SEQUENCE</scope>
    <source>
        <strain evidence="4">EXF-9298</strain>
    </source>
</reference>
<dbReference type="GO" id="GO:0051015">
    <property type="term" value="F:actin filament binding"/>
    <property type="evidence" value="ECO:0007669"/>
    <property type="project" value="TreeGrafter"/>
</dbReference>
<dbReference type="PROSITE" id="PS50294">
    <property type="entry name" value="WD_REPEATS_REGION"/>
    <property type="match status" value="2"/>
</dbReference>
<keyword evidence="4" id="KW-0378">Hydrolase</keyword>
<dbReference type="PROSITE" id="PS00678">
    <property type="entry name" value="WD_REPEATS_1"/>
    <property type="match status" value="2"/>
</dbReference>
<comment type="caution">
    <text evidence="4">The sequence shown here is derived from an EMBL/GenBank/DDBJ whole genome shotgun (WGS) entry which is preliminary data.</text>
</comment>
<dbReference type="InterPro" id="IPR001680">
    <property type="entry name" value="WD40_rpt"/>
</dbReference>
<feature type="repeat" description="WD" evidence="3">
    <location>
        <begin position="61"/>
        <end position="102"/>
    </location>
</feature>
<dbReference type="EMBL" id="JAHFXS010008783">
    <property type="protein sequence ID" value="KAG9919197.1"/>
    <property type="molecule type" value="Genomic_DNA"/>
</dbReference>
<evidence type="ECO:0000313" key="4">
    <source>
        <dbReference type="EMBL" id="KAG9919197.1"/>
    </source>
</evidence>
<dbReference type="GO" id="GO:0030042">
    <property type="term" value="P:actin filament depolymerization"/>
    <property type="evidence" value="ECO:0007669"/>
    <property type="project" value="TreeGrafter"/>
</dbReference>
<keyword evidence="4" id="KW-0645">Protease</keyword>
<accession>A0A9P8F0M5</accession>
<feature type="repeat" description="WD" evidence="3">
    <location>
        <begin position="105"/>
        <end position="146"/>
    </location>
</feature>
<dbReference type="InterPro" id="IPR036322">
    <property type="entry name" value="WD40_repeat_dom_sf"/>
</dbReference>
<feature type="repeat" description="WD" evidence="3">
    <location>
        <begin position="198"/>
        <end position="239"/>
    </location>
</feature>
<keyword evidence="2" id="KW-0677">Repeat</keyword>
<dbReference type="GO" id="GO:0006508">
    <property type="term" value="P:proteolysis"/>
    <property type="evidence" value="ECO:0007669"/>
    <property type="project" value="UniProtKB-KW"/>
</dbReference>
<reference evidence="4" key="2">
    <citation type="submission" date="2021-08" db="EMBL/GenBank/DDBJ databases">
        <authorList>
            <person name="Gostincar C."/>
            <person name="Sun X."/>
            <person name="Song Z."/>
            <person name="Gunde-Cimerman N."/>
        </authorList>
    </citation>
    <scope>NUCLEOTIDE SEQUENCE</scope>
    <source>
        <strain evidence="4">EXF-9298</strain>
    </source>
</reference>
<sequence length="294" mass="31666">RFGHCITADSGNSVGEISGHSSQINSVSIRQQRPLRAATGSDDTSLVFYHGAPFKFNTSLRGKHDKFIYGTAFSPDGASLVSVGSDKRIWLYDGKTGEAKNQIGEGEHKGSIFGVSWAKDSKKLVTASADQTVKIWDVEAAKCVQTWRMGEEGAVSIANQQVGVTWPSGRSDGLVISVDLDGNLNYLQEGNDKPVRVVHGHQKAITAAGYTPKDKTLWTGSYDGRVRAWDLSTAEAKNVDGESPKNYVSAFAPSQSDGRIYSVSWDDTLRTIDASTHSFIGSSSKTDGQPKSVT</sequence>